<evidence type="ECO:0000313" key="1">
    <source>
        <dbReference type="EMBL" id="EEC01290.1"/>
    </source>
</evidence>
<evidence type="ECO:0000313" key="2">
    <source>
        <dbReference type="EnsemblMetazoa" id="ISCW000754-PA"/>
    </source>
</evidence>
<dbReference type="Proteomes" id="UP000001555">
    <property type="component" value="Unassembled WGS sequence"/>
</dbReference>
<reference evidence="2" key="2">
    <citation type="submission" date="2020-05" db="UniProtKB">
        <authorList>
            <consortium name="EnsemblMetazoa"/>
        </authorList>
    </citation>
    <scope>IDENTIFICATION</scope>
    <source>
        <strain evidence="2">wikel</strain>
    </source>
</reference>
<dbReference type="InParanoid" id="B7P3W8"/>
<dbReference type="VEuPathDB" id="VectorBase:ISCW000754"/>
<dbReference type="AlphaFoldDB" id="B7P3W8"/>
<organism>
    <name type="scientific">Ixodes scapularis</name>
    <name type="common">Black-legged tick</name>
    <name type="synonym">Deer tick</name>
    <dbReference type="NCBI Taxonomy" id="6945"/>
    <lineage>
        <taxon>Eukaryota</taxon>
        <taxon>Metazoa</taxon>
        <taxon>Ecdysozoa</taxon>
        <taxon>Arthropoda</taxon>
        <taxon>Chelicerata</taxon>
        <taxon>Arachnida</taxon>
        <taxon>Acari</taxon>
        <taxon>Parasitiformes</taxon>
        <taxon>Ixodida</taxon>
        <taxon>Ixodoidea</taxon>
        <taxon>Ixodidae</taxon>
        <taxon>Ixodinae</taxon>
        <taxon>Ixodes</taxon>
    </lineage>
</organism>
<proteinExistence type="predicted"/>
<dbReference type="EMBL" id="ABJB010036334">
    <property type="status" value="NOT_ANNOTATED_CDS"/>
    <property type="molecule type" value="Genomic_DNA"/>
</dbReference>
<keyword evidence="3" id="KW-1185">Reference proteome</keyword>
<dbReference type="EMBL" id="DS630914">
    <property type="protein sequence ID" value="EEC01290.1"/>
    <property type="molecule type" value="Genomic_DNA"/>
</dbReference>
<dbReference type="VEuPathDB" id="VectorBase:ISCI000754"/>
<protein>
    <submittedName>
        <fullName evidence="1 2">Uncharacterized protein</fullName>
    </submittedName>
</protein>
<dbReference type="EMBL" id="ABJB010108104">
    <property type="status" value="NOT_ANNOTATED_CDS"/>
    <property type="molecule type" value="Genomic_DNA"/>
</dbReference>
<reference evidence="1 3" key="1">
    <citation type="submission" date="2008-03" db="EMBL/GenBank/DDBJ databases">
        <title>Annotation of Ixodes scapularis.</title>
        <authorList>
            <consortium name="Ixodes scapularis Genome Project Consortium"/>
            <person name="Caler E."/>
            <person name="Hannick L.I."/>
            <person name="Bidwell S."/>
            <person name="Joardar V."/>
            <person name="Thiagarajan M."/>
            <person name="Amedeo P."/>
            <person name="Galinsky K.J."/>
            <person name="Schobel S."/>
            <person name="Inman J."/>
            <person name="Hostetler J."/>
            <person name="Miller J."/>
            <person name="Hammond M."/>
            <person name="Megy K."/>
            <person name="Lawson D."/>
            <person name="Kodira C."/>
            <person name="Sutton G."/>
            <person name="Meyer J."/>
            <person name="Hill C.A."/>
            <person name="Birren B."/>
            <person name="Nene V."/>
            <person name="Collins F."/>
            <person name="Alarcon-Chaidez F."/>
            <person name="Wikel S."/>
            <person name="Strausberg R."/>
        </authorList>
    </citation>
    <scope>NUCLEOTIDE SEQUENCE [LARGE SCALE GENOMIC DNA]</scope>
    <source>
        <strain evidence="3">Wikel</strain>
        <strain evidence="1">Wikel colony</strain>
    </source>
</reference>
<evidence type="ECO:0000313" key="3">
    <source>
        <dbReference type="Proteomes" id="UP000001555"/>
    </source>
</evidence>
<sequence length="88" mass="10258">MYGVKEKLRVSLKDGTLDLQGFHTVVFLQQPMKEHQRIAVLRFHGKIQSPTIQDFDAQLTRHHFLQLHVPEAEKFIPQELIVSLLKTI</sequence>
<dbReference type="EnsemblMetazoa" id="ISCW000754-RA">
    <property type="protein sequence ID" value="ISCW000754-PA"/>
    <property type="gene ID" value="ISCW000754"/>
</dbReference>
<gene>
    <name evidence="1" type="ORF">IscW_ISCW000754</name>
</gene>
<dbReference type="HOGENOM" id="CLU_2471533_0_0_1"/>
<accession>B7P3W8</accession>
<name>B7P3W8_IXOSC</name>
<dbReference type="PaxDb" id="6945-B7P3W8"/>